<keyword evidence="2" id="KW-1185">Reference proteome</keyword>
<sequence length="118" mass="13368">MKRTAWKLTKIASGILHALNDVWNNPAFGPEFAKLQNEGIYVTNVIVPAIQASLKDLPLGKSTFVNTSASADRRDEGRSGRRSDIMFKDIDDEIKLWREANDGMYWTHKSSRPSQVEF</sequence>
<proteinExistence type="predicted"/>
<gene>
    <name evidence="1" type="ORF">CPELLU_LOCUS9338</name>
</gene>
<dbReference type="Proteomes" id="UP000789759">
    <property type="component" value="Unassembled WGS sequence"/>
</dbReference>
<comment type="caution">
    <text evidence="1">The sequence shown here is derived from an EMBL/GenBank/DDBJ whole genome shotgun (WGS) entry which is preliminary data.</text>
</comment>
<evidence type="ECO:0000313" key="2">
    <source>
        <dbReference type="Proteomes" id="UP000789759"/>
    </source>
</evidence>
<dbReference type="OrthoDB" id="2421246at2759"/>
<organism evidence="1 2">
    <name type="scientific">Cetraspora pellucida</name>
    <dbReference type="NCBI Taxonomy" id="1433469"/>
    <lineage>
        <taxon>Eukaryota</taxon>
        <taxon>Fungi</taxon>
        <taxon>Fungi incertae sedis</taxon>
        <taxon>Mucoromycota</taxon>
        <taxon>Glomeromycotina</taxon>
        <taxon>Glomeromycetes</taxon>
        <taxon>Diversisporales</taxon>
        <taxon>Gigasporaceae</taxon>
        <taxon>Cetraspora</taxon>
    </lineage>
</organism>
<protein>
    <submittedName>
        <fullName evidence="1">991_t:CDS:1</fullName>
    </submittedName>
</protein>
<dbReference type="EMBL" id="CAJVQA010007074">
    <property type="protein sequence ID" value="CAG8651103.1"/>
    <property type="molecule type" value="Genomic_DNA"/>
</dbReference>
<dbReference type="AlphaFoldDB" id="A0A9N9DS96"/>
<accession>A0A9N9DS96</accession>
<name>A0A9N9DS96_9GLOM</name>
<evidence type="ECO:0000313" key="1">
    <source>
        <dbReference type="EMBL" id="CAG8651103.1"/>
    </source>
</evidence>
<reference evidence="1" key="1">
    <citation type="submission" date="2021-06" db="EMBL/GenBank/DDBJ databases">
        <authorList>
            <person name="Kallberg Y."/>
            <person name="Tangrot J."/>
            <person name="Rosling A."/>
        </authorList>
    </citation>
    <scope>NUCLEOTIDE SEQUENCE</scope>
    <source>
        <strain evidence="1">FL966</strain>
    </source>
</reference>